<feature type="compositionally biased region" description="Basic and acidic residues" evidence="9">
    <location>
        <begin position="673"/>
        <end position="682"/>
    </location>
</feature>
<organism evidence="11 12">
    <name type="scientific">Parathielavia hyrcaniae</name>
    <dbReference type="NCBI Taxonomy" id="113614"/>
    <lineage>
        <taxon>Eukaryota</taxon>
        <taxon>Fungi</taxon>
        <taxon>Dikarya</taxon>
        <taxon>Ascomycota</taxon>
        <taxon>Pezizomycotina</taxon>
        <taxon>Sordariomycetes</taxon>
        <taxon>Sordariomycetidae</taxon>
        <taxon>Sordariales</taxon>
        <taxon>Chaetomiaceae</taxon>
        <taxon>Parathielavia</taxon>
    </lineage>
</organism>
<dbReference type="SUPFAM" id="SSF52113">
    <property type="entry name" value="BRCT domain"/>
    <property type="match status" value="1"/>
</dbReference>
<dbReference type="Pfam" id="PF16508">
    <property type="entry name" value="NIBRIN_BRCT_II"/>
    <property type="match status" value="1"/>
</dbReference>
<dbReference type="Pfam" id="PF00498">
    <property type="entry name" value="FHA"/>
    <property type="match status" value="1"/>
</dbReference>
<feature type="compositionally biased region" description="Basic residues" evidence="9">
    <location>
        <begin position="626"/>
        <end position="635"/>
    </location>
</feature>
<dbReference type="InterPro" id="IPR008984">
    <property type="entry name" value="SMAD_FHA_dom_sf"/>
</dbReference>
<protein>
    <recommendedName>
        <fullName evidence="10">FHA domain-containing protein</fullName>
    </recommendedName>
</protein>
<evidence type="ECO:0000259" key="10">
    <source>
        <dbReference type="PROSITE" id="PS50006"/>
    </source>
</evidence>
<evidence type="ECO:0000256" key="7">
    <source>
        <dbReference type="ARBA" id="ARBA00044757"/>
    </source>
</evidence>
<reference evidence="11" key="1">
    <citation type="journal article" date="2023" name="Mol. Phylogenet. Evol.">
        <title>Genome-scale phylogeny and comparative genomics of the fungal order Sordariales.</title>
        <authorList>
            <person name="Hensen N."/>
            <person name="Bonometti L."/>
            <person name="Westerberg I."/>
            <person name="Brannstrom I.O."/>
            <person name="Guillou S."/>
            <person name="Cros-Aarteil S."/>
            <person name="Calhoun S."/>
            <person name="Haridas S."/>
            <person name="Kuo A."/>
            <person name="Mondo S."/>
            <person name="Pangilinan J."/>
            <person name="Riley R."/>
            <person name="LaButti K."/>
            <person name="Andreopoulos B."/>
            <person name="Lipzen A."/>
            <person name="Chen C."/>
            <person name="Yan M."/>
            <person name="Daum C."/>
            <person name="Ng V."/>
            <person name="Clum A."/>
            <person name="Steindorff A."/>
            <person name="Ohm R.A."/>
            <person name="Martin F."/>
            <person name="Silar P."/>
            <person name="Natvig D.O."/>
            <person name="Lalanne C."/>
            <person name="Gautier V."/>
            <person name="Ament-Velasquez S.L."/>
            <person name="Kruys A."/>
            <person name="Hutchinson M.I."/>
            <person name="Powell A.J."/>
            <person name="Barry K."/>
            <person name="Miller A.N."/>
            <person name="Grigoriev I.V."/>
            <person name="Debuchy R."/>
            <person name="Gladieux P."/>
            <person name="Hiltunen Thoren M."/>
            <person name="Johannesson H."/>
        </authorList>
    </citation>
    <scope>NUCLEOTIDE SEQUENCE</scope>
    <source>
        <strain evidence="11">CBS 757.83</strain>
    </source>
</reference>
<feature type="compositionally biased region" description="Basic residues" evidence="9">
    <location>
        <begin position="397"/>
        <end position="409"/>
    </location>
</feature>
<dbReference type="PROSITE" id="PS50006">
    <property type="entry name" value="FHA_DOMAIN"/>
    <property type="match status" value="1"/>
</dbReference>
<dbReference type="InterPro" id="IPR043014">
    <property type="entry name" value="Nibrin_BRCT2_sf"/>
</dbReference>
<dbReference type="PANTHER" id="PTHR12162">
    <property type="entry name" value="NIBRIN-RELATED"/>
    <property type="match status" value="1"/>
</dbReference>
<keyword evidence="3" id="KW-0158">Chromosome</keyword>
<dbReference type="InterPro" id="IPR040227">
    <property type="entry name" value="Nibrin-rel"/>
</dbReference>
<feature type="compositionally biased region" description="Basic residues" evidence="9">
    <location>
        <begin position="536"/>
        <end position="546"/>
    </location>
</feature>
<dbReference type="InterPro" id="IPR032429">
    <property type="entry name" value="Nibrin_BRCT2"/>
</dbReference>
<dbReference type="GO" id="GO:0007095">
    <property type="term" value="P:mitotic G2 DNA damage checkpoint signaling"/>
    <property type="evidence" value="ECO:0007669"/>
    <property type="project" value="InterPro"/>
</dbReference>
<keyword evidence="4" id="KW-0227">DNA damage</keyword>
<evidence type="ECO:0000256" key="6">
    <source>
        <dbReference type="ARBA" id="ARBA00023242"/>
    </source>
</evidence>
<gene>
    <name evidence="11" type="ORF">N658DRAFT_517804</name>
</gene>
<dbReference type="GO" id="GO:0003684">
    <property type="term" value="F:damaged DNA binding"/>
    <property type="evidence" value="ECO:0007669"/>
    <property type="project" value="TreeGrafter"/>
</dbReference>
<dbReference type="EMBL" id="MU863656">
    <property type="protein sequence ID" value="KAK4098646.1"/>
    <property type="molecule type" value="Genomic_DNA"/>
</dbReference>
<proteinExistence type="inferred from homology"/>
<evidence type="ECO:0000313" key="11">
    <source>
        <dbReference type="EMBL" id="KAK4098646.1"/>
    </source>
</evidence>
<sequence length="833" mass="92958">MWLLEGDLFEGRKLWLRPGKLYLFGRTVAEPGQLVIDHKTISRKHITIQVDHVSEGGGRNLRSRSTVTIEDLDSKKGTLLNGEQIGGQKKMLAEDVNELKLGLCPKSLRICWHPVVLSFSFTAKELSADPWTRLRDSLEHLDIKYSAEYERETTHVVSRKRNTSKGLQALVNGKHIVTDSFISAIADAAELPEDAEEGASSALEEDFEAAWPNPIEHLPPRGEEPSDRPPEAYSPDNRRTEVFDGYTFVFYERRQYETLFPVISAGKGKALLKEVMPGETDVDDFTRYVKGVAGEKGLGSFEDGSEGKGVVVVRYMPKTEDYEWFAQFLTSFAQRLDYRPIDQREFLVAILACDASMLRRLLDAAASGDGMDVDRPAPQPQEDQEPPAEEETAPALRRARGRRAGRSRFKGFDFDDAEEPLGVSVSLQPPEPSQVAASSQDSLFVSQHRETSLPPEEDAQDARQTRRTQRKRALSPLPEHDNSTLMDHIAPTAAAVKRRRMESGQEPVPPPPEPEPESQLNQDEEMVAESPAEKPKKGKGAKGKGKAIKQEVDILELARRQREEAEAQAAAKRRELEELPDDGIDYAAIRALHIIEECEVRFPEPGADGRNRDRDIADGRWDPRWNGRKNFKRFRKQGEAQGRPTPRIIIGLEEVRPKEYSIGDDYWLEDEEGERRKKDSQARGDSQNQTQQQQASSSHAGLGSGLNKGKGKENKEKPRPAMRRTVLALDSSDEEEVSELGTAGQDDSLVPESEPPRSRAAKAAEKANSRRGRSQTQTQTQSLAATSSSNKRSAAAGSGSGPTAKRPRIGFKSPSNDESDSDDELKFRFGRRR</sequence>
<dbReference type="SUPFAM" id="SSF49879">
    <property type="entry name" value="SMAD/FHA domain"/>
    <property type="match status" value="1"/>
</dbReference>
<evidence type="ECO:0000256" key="5">
    <source>
        <dbReference type="ARBA" id="ARBA00023204"/>
    </source>
</evidence>
<keyword evidence="5" id="KW-0234">DNA repair</keyword>
<evidence type="ECO:0000256" key="9">
    <source>
        <dbReference type="SAM" id="MobiDB-lite"/>
    </source>
</evidence>
<comment type="similarity">
    <text evidence="7">Belongs to the Nibrin family.</text>
</comment>
<evidence type="ECO:0000256" key="2">
    <source>
        <dbReference type="ARBA" id="ARBA00004286"/>
    </source>
</evidence>
<feature type="compositionally biased region" description="Basic and acidic residues" evidence="9">
    <location>
        <begin position="754"/>
        <end position="768"/>
    </location>
</feature>
<dbReference type="InterPro" id="IPR000253">
    <property type="entry name" value="FHA_dom"/>
</dbReference>
<keyword evidence="12" id="KW-1185">Reference proteome</keyword>
<feature type="region of interest" description="Disordered" evidence="9">
    <location>
        <begin position="213"/>
        <end position="237"/>
    </location>
</feature>
<dbReference type="InterPro" id="IPR036420">
    <property type="entry name" value="BRCT_dom_sf"/>
</dbReference>
<feature type="region of interest" description="Disordered" evidence="9">
    <location>
        <begin position="603"/>
        <end position="833"/>
    </location>
</feature>
<evidence type="ECO:0000256" key="8">
    <source>
        <dbReference type="SAM" id="Coils"/>
    </source>
</evidence>
<evidence type="ECO:0000256" key="1">
    <source>
        <dbReference type="ARBA" id="ARBA00004123"/>
    </source>
</evidence>
<keyword evidence="6" id="KW-0539">Nucleus</keyword>
<evidence type="ECO:0000256" key="3">
    <source>
        <dbReference type="ARBA" id="ARBA00022454"/>
    </source>
</evidence>
<dbReference type="Gene3D" id="2.60.200.20">
    <property type="match status" value="1"/>
</dbReference>
<reference evidence="11" key="2">
    <citation type="submission" date="2023-05" db="EMBL/GenBank/DDBJ databases">
        <authorList>
            <consortium name="Lawrence Berkeley National Laboratory"/>
            <person name="Steindorff A."/>
            <person name="Hensen N."/>
            <person name="Bonometti L."/>
            <person name="Westerberg I."/>
            <person name="Brannstrom I.O."/>
            <person name="Guillou S."/>
            <person name="Cros-Aarteil S."/>
            <person name="Calhoun S."/>
            <person name="Haridas S."/>
            <person name="Kuo A."/>
            <person name="Mondo S."/>
            <person name="Pangilinan J."/>
            <person name="Riley R."/>
            <person name="Labutti K."/>
            <person name="Andreopoulos B."/>
            <person name="Lipzen A."/>
            <person name="Chen C."/>
            <person name="Yanf M."/>
            <person name="Daum C."/>
            <person name="Ng V."/>
            <person name="Clum A."/>
            <person name="Ohm R."/>
            <person name="Martin F."/>
            <person name="Silar P."/>
            <person name="Natvig D."/>
            <person name="Lalanne C."/>
            <person name="Gautier V."/>
            <person name="Ament-Velasquez S.L."/>
            <person name="Kruys A."/>
            <person name="Hutchinson M.I."/>
            <person name="Powell A.J."/>
            <person name="Barry K."/>
            <person name="Miller A.N."/>
            <person name="Grigoriev I.V."/>
            <person name="Debuchy R."/>
            <person name="Gladieux P."/>
            <person name="Thoren M.H."/>
            <person name="Johannesson H."/>
        </authorList>
    </citation>
    <scope>NUCLEOTIDE SEQUENCE</scope>
    <source>
        <strain evidence="11">CBS 757.83</strain>
    </source>
</reference>
<evidence type="ECO:0000313" key="12">
    <source>
        <dbReference type="Proteomes" id="UP001305647"/>
    </source>
</evidence>
<keyword evidence="8" id="KW-0175">Coiled coil</keyword>
<feature type="compositionally biased region" description="Acidic residues" evidence="9">
    <location>
        <begin position="382"/>
        <end position="392"/>
    </location>
</feature>
<evidence type="ECO:0000256" key="4">
    <source>
        <dbReference type="ARBA" id="ARBA00022763"/>
    </source>
</evidence>
<dbReference type="PANTHER" id="PTHR12162:SF0">
    <property type="entry name" value="NIBRIN"/>
    <property type="match status" value="1"/>
</dbReference>
<dbReference type="AlphaFoldDB" id="A0AAN6PX08"/>
<comment type="subcellular location">
    <subcellularLocation>
        <location evidence="2">Chromosome</location>
    </subcellularLocation>
    <subcellularLocation>
        <location evidence="1">Nucleus</location>
    </subcellularLocation>
</comment>
<dbReference type="CDD" id="cd22667">
    <property type="entry name" value="FHA_NBN"/>
    <property type="match status" value="1"/>
</dbReference>
<feature type="compositionally biased region" description="Basic and acidic residues" evidence="9">
    <location>
        <begin position="710"/>
        <end position="719"/>
    </location>
</feature>
<dbReference type="Gene3D" id="3.40.50.10980">
    <property type="entry name" value="Nibrin, BRCT2 domain"/>
    <property type="match status" value="1"/>
</dbReference>
<feature type="compositionally biased region" description="Polar residues" evidence="9">
    <location>
        <begin position="435"/>
        <end position="445"/>
    </location>
</feature>
<dbReference type="GO" id="GO:0030870">
    <property type="term" value="C:Mre11 complex"/>
    <property type="evidence" value="ECO:0007669"/>
    <property type="project" value="InterPro"/>
</dbReference>
<dbReference type="Gene3D" id="3.40.50.10190">
    <property type="entry name" value="BRCT domain"/>
    <property type="match status" value="1"/>
</dbReference>
<accession>A0AAN6PX08</accession>
<feature type="coiled-coil region" evidence="8">
    <location>
        <begin position="548"/>
        <end position="582"/>
    </location>
</feature>
<feature type="compositionally biased region" description="Basic and acidic residues" evidence="9">
    <location>
        <begin position="218"/>
        <end position="237"/>
    </location>
</feature>
<dbReference type="GO" id="GO:0000724">
    <property type="term" value="P:double-strand break repair via homologous recombination"/>
    <property type="evidence" value="ECO:0007669"/>
    <property type="project" value="TreeGrafter"/>
</dbReference>
<dbReference type="SMART" id="SM00240">
    <property type="entry name" value="FHA"/>
    <property type="match status" value="1"/>
</dbReference>
<feature type="region of interest" description="Disordered" evidence="9">
    <location>
        <begin position="369"/>
        <end position="546"/>
    </location>
</feature>
<dbReference type="Proteomes" id="UP001305647">
    <property type="component" value="Unassembled WGS sequence"/>
</dbReference>
<feature type="domain" description="FHA" evidence="10">
    <location>
        <begin position="22"/>
        <end position="85"/>
    </location>
</feature>
<comment type="caution">
    <text evidence="11">The sequence shown here is derived from an EMBL/GenBank/DDBJ whole genome shotgun (WGS) entry which is preliminary data.</text>
</comment>
<dbReference type="GO" id="GO:0005694">
    <property type="term" value="C:chromosome"/>
    <property type="evidence" value="ECO:0007669"/>
    <property type="project" value="UniProtKB-SubCell"/>
</dbReference>
<feature type="compositionally biased region" description="Basic and acidic residues" evidence="9">
    <location>
        <begin position="603"/>
        <end position="625"/>
    </location>
</feature>
<name>A0AAN6PX08_9PEZI</name>
<feature type="compositionally biased region" description="Low complexity" evidence="9">
    <location>
        <begin position="774"/>
        <end position="797"/>
    </location>
</feature>
<feature type="compositionally biased region" description="Low complexity" evidence="9">
    <location>
        <begin position="686"/>
        <end position="698"/>
    </location>
</feature>